<keyword evidence="6 7" id="KW-0472">Membrane</keyword>
<dbReference type="CDD" id="cd16015">
    <property type="entry name" value="LTA_synthase"/>
    <property type="match status" value="1"/>
</dbReference>
<organism evidence="9 10">
    <name type="scientific">Paenibacillus hodogayensis</name>
    <dbReference type="NCBI Taxonomy" id="279208"/>
    <lineage>
        <taxon>Bacteria</taxon>
        <taxon>Bacillati</taxon>
        <taxon>Bacillota</taxon>
        <taxon>Bacilli</taxon>
        <taxon>Bacillales</taxon>
        <taxon>Paenibacillaceae</taxon>
        <taxon>Paenibacillus</taxon>
    </lineage>
</organism>
<comment type="pathway">
    <text evidence="2">Cell wall biogenesis; lipoteichoic acid biosynthesis.</text>
</comment>
<feature type="transmembrane region" description="Helical" evidence="7">
    <location>
        <begin position="154"/>
        <end position="172"/>
    </location>
</feature>
<evidence type="ECO:0000256" key="7">
    <source>
        <dbReference type="SAM" id="Phobius"/>
    </source>
</evidence>
<dbReference type="PANTHER" id="PTHR47371:SF3">
    <property type="entry name" value="PHOSPHOGLYCEROL TRANSFERASE I"/>
    <property type="match status" value="1"/>
</dbReference>
<dbReference type="SUPFAM" id="SSF53649">
    <property type="entry name" value="Alkaline phosphatase-like"/>
    <property type="match status" value="1"/>
</dbReference>
<dbReference type="Proteomes" id="UP001589619">
    <property type="component" value="Unassembled WGS sequence"/>
</dbReference>
<protein>
    <submittedName>
        <fullName evidence="9">LTA synthase family protein</fullName>
    </submittedName>
</protein>
<feature type="domain" description="Sulfatase N-terminal" evidence="8">
    <location>
        <begin position="248"/>
        <end position="539"/>
    </location>
</feature>
<gene>
    <name evidence="9" type="ORF">ACFFNY_10935</name>
</gene>
<dbReference type="PANTHER" id="PTHR47371">
    <property type="entry name" value="LIPOTEICHOIC ACID SYNTHASE"/>
    <property type="match status" value="1"/>
</dbReference>
<dbReference type="RefSeq" id="WP_344910746.1">
    <property type="nucleotide sequence ID" value="NZ_BAAAYO010000010.1"/>
</dbReference>
<dbReference type="InterPro" id="IPR017850">
    <property type="entry name" value="Alkaline_phosphatase_core_sf"/>
</dbReference>
<proteinExistence type="predicted"/>
<sequence>MGNWWSVAKDYLKRRYVMIVLSGWLVLFMEALSRDKVWGAMEWSVLHIPALLLNGLFIFGAWLVLTAATGKLRLSYWIVSAIGFVLALITGIKSKMLGVPLLPWDFVLTGEASDMVEYLKNIFTFQLFADLIVFAGVGWLLLYKTGHIVKVFHWKERVALATVAVALVLVAYSDKPLPVKSAFGISAINYDQSANVDTNGWLLATVMNLEYMSISKLENYDIQAVHAIVSKSGTPVGGGAGLTEEIKPNIIVVLSESLWDPTQLKDVTFSRDPMPFYHSLMETSTNGTLLSPQFGGGTANVEFEVLTGNSMRLLPQGTIPYNQHITHEVDSLASILARQGYYSTAISPFHRWYFNSDKVYENFGFAQYIPLEFFDPVYEGPYIADNEVAKLIIRQTGKSKQPQFVFANTMENHFHYYPGKFAENTIQVEGDFSSDTRGMLETYAQGAQDADNMLRTLVEHYREQSEPTMIVFFGDHLPYLGDDYKAYRDAKWITGDNDPNFLDKMYRTPVVVWNNYLSEPKEKLDMSPAFLGPYVLNKANIPGTYYTQFLSDLYKRSPVIPPKNYYARMKVSEMDMKQYEMLQYDILFGDRYAYGDLKNKIVNPDYFLGLGPIEIDRVTPDALKKGSETEITVTGQNIPALAKVFAAGKALETRSNPEGTLSAKVPPEALKGGKSVIQVKVLDSKNIVVGQSNTVTLQVYK</sequence>
<feature type="transmembrane region" description="Helical" evidence="7">
    <location>
        <begin position="122"/>
        <end position="142"/>
    </location>
</feature>
<dbReference type="Gene3D" id="3.40.720.10">
    <property type="entry name" value="Alkaline Phosphatase, subunit A"/>
    <property type="match status" value="1"/>
</dbReference>
<feature type="transmembrane region" description="Helical" evidence="7">
    <location>
        <begin position="45"/>
        <end position="67"/>
    </location>
</feature>
<feature type="transmembrane region" description="Helical" evidence="7">
    <location>
        <begin position="16"/>
        <end position="33"/>
    </location>
</feature>
<dbReference type="InterPro" id="IPR050448">
    <property type="entry name" value="OpgB/LTA_synthase_biosynth"/>
</dbReference>
<evidence type="ECO:0000256" key="2">
    <source>
        <dbReference type="ARBA" id="ARBA00004936"/>
    </source>
</evidence>
<dbReference type="EMBL" id="JBHMAG010000009">
    <property type="protein sequence ID" value="MFB9752070.1"/>
    <property type="molecule type" value="Genomic_DNA"/>
</dbReference>
<keyword evidence="4 7" id="KW-0812">Transmembrane</keyword>
<dbReference type="InterPro" id="IPR000917">
    <property type="entry name" value="Sulfatase_N"/>
</dbReference>
<reference evidence="9 10" key="1">
    <citation type="submission" date="2024-09" db="EMBL/GenBank/DDBJ databases">
        <authorList>
            <person name="Sun Q."/>
            <person name="Mori K."/>
        </authorList>
    </citation>
    <scope>NUCLEOTIDE SEQUENCE [LARGE SCALE GENOMIC DNA]</scope>
    <source>
        <strain evidence="9 10">JCM 12520</strain>
    </source>
</reference>
<evidence type="ECO:0000256" key="4">
    <source>
        <dbReference type="ARBA" id="ARBA00022692"/>
    </source>
</evidence>
<evidence type="ECO:0000259" key="8">
    <source>
        <dbReference type="Pfam" id="PF00884"/>
    </source>
</evidence>
<evidence type="ECO:0000256" key="3">
    <source>
        <dbReference type="ARBA" id="ARBA00022475"/>
    </source>
</evidence>
<keyword evidence="5 7" id="KW-1133">Transmembrane helix</keyword>
<evidence type="ECO:0000256" key="5">
    <source>
        <dbReference type="ARBA" id="ARBA00022989"/>
    </source>
</evidence>
<evidence type="ECO:0000313" key="10">
    <source>
        <dbReference type="Proteomes" id="UP001589619"/>
    </source>
</evidence>
<accession>A0ABV5VUT7</accession>
<keyword evidence="3" id="KW-1003">Cell membrane</keyword>
<evidence type="ECO:0000256" key="1">
    <source>
        <dbReference type="ARBA" id="ARBA00004651"/>
    </source>
</evidence>
<comment type="caution">
    <text evidence="9">The sequence shown here is derived from an EMBL/GenBank/DDBJ whole genome shotgun (WGS) entry which is preliminary data.</text>
</comment>
<keyword evidence="10" id="KW-1185">Reference proteome</keyword>
<comment type="subcellular location">
    <subcellularLocation>
        <location evidence="1">Cell membrane</location>
        <topology evidence="1">Multi-pass membrane protein</topology>
    </subcellularLocation>
</comment>
<evidence type="ECO:0000256" key="6">
    <source>
        <dbReference type="ARBA" id="ARBA00023136"/>
    </source>
</evidence>
<evidence type="ECO:0000313" key="9">
    <source>
        <dbReference type="EMBL" id="MFB9752070.1"/>
    </source>
</evidence>
<feature type="transmembrane region" description="Helical" evidence="7">
    <location>
        <begin position="74"/>
        <end position="92"/>
    </location>
</feature>
<name>A0ABV5VUT7_9BACL</name>
<dbReference type="Pfam" id="PF00884">
    <property type="entry name" value="Sulfatase"/>
    <property type="match status" value="1"/>
</dbReference>